<dbReference type="InterPro" id="IPR008969">
    <property type="entry name" value="CarboxyPept-like_regulatory"/>
</dbReference>
<organism evidence="3 4">
    <name type="scientific">Deinococcus arenae</name>
    <dbReference type="NCBI Taxonomy" id="1452751"/>
    <lineage>
        <taxon>Bacteria</taxon>
        <taxon>Thermotogati</taxon>
        <taxon>Deinococcota</taxon>
        <taxon>Deinococci</taxon>
        <taxon>Deinococcales</taxon>
        <taxon>Deinococcaceae</taxon>
        <taxon>Deinococcus</taxon>
    </lineage>
</organism>
<feature type="compositionally biased region" description="Low complexity" evidence="1">
    <location>
        <begin position="552"/>
        <end position="580"/>
    </location>
</feature>
<evidence type="ECO:0000313" key="4">
    <source>
        <dbReference type="Proteomes" id="UP000600547"/>
    </source>
</evidence>
<reference evidence="4" key="1">
    <citation type="journal article" date="2019" name="Int. J. Syst. Evol. Microbiol.">
        <title>The Global Catalogue of Microorganisms (GCM) 10K type strain sequencing project: providing services to taxonomists for standard genome sequencing and annotation.</title>
        <authorList>
            <consortium name="The Broad Institute Genomics Platform"/>
            <consortium name="The Broad Institute Genome Sequencing Center for Infectious Disease"/>
            <person name="Wu L."/>
            <person name="Ma J."/>
        </authorList>
    </citation>
    <scope>NUCLEOTIDE SEQUENCE [LARGE SCALE GENOMIC DNA]</scope>
    <source>
        <strain evidence="4">JCM 31047</strain>
    </source>
</reference>
<accession>A0A8H9GTG0</accession>
<dbReference type="RefSeq" id="WP_189062728.1">
    <property type="nucleotide sequence ID" value="NZ_BMQG01000015.1"/>
</dbReference>
<evidence type="ECO:0000313" key="3">
    <source>
        <dbReference type="EMBL" id="GGM54365.1"/>
    </source>
</evidence>
<comment type="caution">
    <text evidence="3">The sequence shown here is derived from an EMBL/GenBank/DDBJ whole genome shotgun (WGS) entry which is preliminary data.</text>
</comment>
<feature type="compositionally biased region" description="Pro residues" evidence="1">
    <location>
        <begin position="625"/>
        <end position="644"/>
    </location>
</feature>
<proteinExistence type="predicted"/>
<name>A0A8H9GTG0_9DEIO</name>
<dbReference type="PROSITE" id="PS50965">
    <property type="entry name" value="NERD"/>
    <property type="match status" value="1"/>
</dbReference>
<feature type="compositionally biased region" description="Pro residues" evidence="1">
    <location>
        <begin position="581"/>
        <end position="591"/>
    </location>
</feature>
<feature type="compositionally biased region" description="Pro residues" evidence="1">
    <location>
        <begin position="457"/>
        <end position="478"/>
    </location>
</feature>
<sequence length="701" mass="73693">MKAADVRSRIYVGHGHLKQDIPEQALQQVERFLQRCPDAFALLEFTSPGPDRRQIDCALVSAGGIDVIEVKRHGGLIDGTVDGPWRARRTGRIISNTKKGESENPYQQAERSAADFQAWLDREYGTRVRVTPAVFMPNADRGSAVRGSDHVRLALGNTTSAFTQALRSAFRNHGGGWNGAPFQDLPARLGLQPMHLAFVQGRVVNALEHAPLADLSVWIEAGSERFQATTNPGGYYEFAVLMSSEVRLGVVTPDRYQATEPVVFTARQAFQTVEDVILPERYGQANAADLREQLHRSLQAELDHRVRQTQAALNDTQLQMGLLIDDLQGQLRAALAQLTAREQEVRAAPGAADLPLPVLVARASELNVLQAQRGDVTQALQSLAAANNHDQQEAVRGGIDALIRVATARQSLPAPQEAPLPVRVSHVTPRLLAPLPPDDAPFPDGDLPVVQHERRPTPTPAAPPVPAVTVTPPAPPPARHTRPPRPWLWVAGAAALVSTGLLLGTLLRPAPTVAKSTAPTTTPAPAPDPAPDPTVTAPATAAEPGVSDAPLPTTSAATTPTSAAPVATPAPAVAQETTTPAPEPAAAPPTTPVTTPTPATPPAARPATASTTRPAAQTTQAPPAQAAPPTRPATPRPAQTPAPTTPVRTDATSPTAPVTPAVTPTDAPAVTSNPAALPGVPVTESDTPTNDFDNLPGTPVN</sequence>
<evidence type="ECO:0000259" key="2">
    <source>
        <dbReference type="PROSITE" id="PS50965"/>
    </source>
</evidence>
<feature type="region of interest" description="Disordered" evidence="1">
    <location>
        <begin position="452"/>
        <end position="481"/>
    </location>
</feature>
<dbReference type="EMBL" id="BMQG01000015">
    <property type="protein sequence ID" value="GGM54365.1"/>
    <property type="molecule type" value="Genomic_DNA"/>
</dbReference>
<dbReference type="Pfam" id="PF08378">
    <property type="entry name" value="NERD"/>
    <property type="match status" value="1"/>
</dbReference>
<dbReference type="AlphaFoldDB" id="A0A8H9GTG0"/>
<gene>
    <name evidence="3" type="ORF">GCM10008956_32830</name>
</gene>
<evidence type="ECO:0000256" key="1">
    <source>
        <dbReference type="SAM" id="MobiDB-lite"/>
    </source>
</evidence>
<feature type="compositionally biased region" description="Pro residues" evidence="1">
    <location>
        <begin position="522"/>
        <end position="532"/>
    </location>
</feature>
<dbReference type="InterPro" id="IPR011528">
    <property type="entry name" value="NERD"/>
</dbReference>
<feature type="domain" description="NERD" evidence="2">
    <location>
        <begin position="17"/>
        <end position="139"/>
    </location>
</feature>
<keyword evidence="4" id="KW-1185">Reference proteome</keyword>
<dbReference type="SUPFAM" id="SSF49464">
    <property type="entry name" value="Carboxypeptidase regulatory domain-like"/>
    <property type="match status" value="1"/>
</dbReference>
<feature type="region of interest" description="Disordered" evidence="1">
    <location>
        <begin position="513"/>
        <end position="701"/>
    </location>
</feature>
<dbReference type="Proteomes" id="UP000600547">
    <property type="component" value="Unassembled WGS sequence"/>
</dbReference>
<protein>
    <recommendedName>
        <fullName evidence="2">NERD domain-containing protein</fullName>
    </recommendedName>
</protein>
<feature type="compositionally biased region" description="Low complexity" evidence="1">
    <location>
        <begin position="645"/>
        <end position="672"/>
    </location>
</feature>
<feature type="compositionally biased region" description="Low complexity" evidence="1">
    <location>
        <begin position="533"/>
        <end position="542"/>
    </location>
</feature>
<feature type="compositionally biased region" description="Low complexity" evidence="1">
    <location>
        <begin position="605"/>
        <end position="624"/>
    </location>
</feature>